<reference evidence="2" key="1">
    <citation type="submission" date="2021-01" db="EMBL/GenBank/DDBJ databases">
        <authorList>
            <person name="Corre E."/>
            <person name="Pelletier E."/>
            <person name="Niang G."/>
            <person name="Scheremetjew M."/>
            <person name="Finn R."/>
            <person name="Kale V."/>
            <person name="Holt S."/>
            <person name="Cochrane G."/>
            <person name="Meng A."/>
            <person name="Brown T."/>
            <person name="Cohen L."/>
        </authorList>
    </citation>
    <scope>NUCLEOTIDE SEQUENCE</scope>
    <source>
        <strain evidence="2">CCMP 410</strain>
    </source>
</reference>
<keyword evidence="1" id="KW-0812">Transmembrane</keyword>
<name>A0A7S1V6T4_9STRA</name>
<organism evidence="2">
    <name type="scientific">Grammatophora oceanica</name>
    <dbReference type="NCBI Taxonomy" id="210454"/>
    <lineage>
        <taxon>Eukaryota</taxon>
        <taxon>Sar</taxon>
        <taxon>Stramenopiles</taxon>
        <taxon>Ochrophyta</taxon>
        <taxon>Bacillariophyta</taxon>
        <taxon>Fragilariophyceae</taxon>
        <taxon>Fragilariophycidae</taxon>
        <taxon>Rhabdonematales</taxon>
        <taxon>Grammatophoraceae</taxon>
        <taxon>Grammatophora</taxon>
    </lineage>
</organism>
<dbReference type="AlphaFoldDB" id="A0A7S1V6T4"/>
<keyword evidence="1" id="KW-1133">Transmembrane helix</keyword>
<gene>
    <name evidence="2" type="ORF">GOCE00092_LOCUS16370</name>
</gene>
<dbReference type="EMBL" id="HBGK01031345">
    <property type="protein sequence ID" value="CAD9289868.1"/>
    <property type="molecule type" value="Transcribed_RNA"/>
</dbReference>
<feature type="transmembrane region" description="Helical" evidence="1">
    <location>
        <begin position="61"/>
        <end position="85"/>
    </location>
</feature>
<sequence length="161" mass="18306">MYGASMLFMPFYEDTKQRVTEHGWRLLYGHQTGFLDIPPPWSLLQQALSSSGIEDDVLVRMVFPLLVGAGVVLTGFWGFHVMYVATGRTTLEHKILLISLNEAAMHQLRTGRRETFLTPKNPFHQGFIGNFRQILGPSLLFVVLPWPVDPLPPFIPDDKKK</sequence>
<protein>
    <recommendedName>
        <fullName evidence="3">Protein S-acyltransferase</fullName>
    </recommendedName>
</protein>
<accession>A0A7S1V6T4</accession>
<evidence type="ECO:0000313" key="2">
    <source>
        <dbReference type="EMBL" id="CAD9289868.1"/>
    </source>
</evidence>
<keyword evidence="1" id="KW-0472">Membrane</keyword>
<evidence type="ECO:0000256" key="1">
    <source>
        <dbReference type="SAM" id="Phobius"/>
    </source>
</evidence>
<proteinExistence type="predicted"/>
<evidence type="ECO:0008006" key="3">
    <source>
        <dbReference type="Google" id="ProtNLM"/>
    </source>
</evidence>